<sequence>MVHWQTSLAEIGRMFGTVELRFIAEIQDIAGRKSWIERSEMMSELSGSIFVSNFIMFSGEGVDGAVASVAGGDWNESVNGPVVDVCGEDWEDVGSTSRRTFNSVDSTTGAQRMKIGEYVIL</sequence>
<accession>A0A0M3KH25</accession>
<dbReference type="EMBL" id="UYRR01037720">
    <property type="protein sequence ID" value="VDK71276.1"/>
    <property type="molecule type" value="Genomic_DNA"/>
</dbReference>
<dbReference type="AlphaFoldDB" id="A0A0M3KH25"/>
<gene>
    <name evidence="1" type="ORF">ASIM_LOCUS19673</name>
</gene>
<evidence type="ECO:0000313" key="3">
    <source>
        <dbReference type="WBParaSite" id="ASIM_0002028901-mRNA-1"/>
    </source>
</evidence>
<reference evidence="1 2" key="2">
    <citation type="submission" date="2018-11" db="EMBL/GenBank/DDBJ databases">
        <authorList>
            <consortium name="Pathogen Informatics"/>
        </authorList>
    </citation>
    <scope>NUCLEOTIDE SEQUENCE [LARGE SCALE GENOMIC DNA]</scope>
</reference>
<proteinExistence type="predicted"/>
<keyword evidence="2" id="KW-1185">Reference proteome</keyword>
<dbReference type="WBParaSite" id="ASIM_0002028901-mRNA-1">
    <property type="protein sequence ID" value="ASIM_0002028901-mRNA-1"/>
    <property type="gene ID" value="ASIM_0002028901"/>
</dbReference>
<name>A0A0M3KH25_ANISI</name>
<protein>
    <submittedName>
        <fullName evidence="3">Dirigent protein</fullName>
    </submittedName>
</protein>
<evidence type="ECO:0000313" key="2">
    <source>
        <dbReference type="Proteomes" id="UP000267096"/>
    </source>
</evidence>
<organism evidence="3">
    <name type="scientific">Anisakis simplex</name>
    <name type="common">Herring worm</name>
    <dbReference type="NCBI Taxonomy" id="6269"/>
    <lineage>
        <taxon>Eukaryota</taxon>
        <taxon>Metazoa</taxon>
        <taxon>Ecdysozoa</taxon>
        <taxon>Nematoda</taxon>
        <taxon>Chromadorea</taxon>
        <taxon>Rhabditida</taxon>
        <taxon>Spirurina</taxon>
        <taxon>Ascaridomorpha</taxon>
        <taxon>Ascaridoidea</taxon>
        <taxon>Anisakidae</taxon>
        <taxon>Anisakis</taxon>
        <taxon>Anisakis simplex complex</taxon>
    </lineage>
</organism>
<dbReference type="Proteomes" id="UP000267096">
    <property type="component" value="Unassembled WGS sequence"/>
</dbReference>
<evidence type="ECO:0000313" key="1">
    <source>
        <dbReference type="EMBL" id="VDK71276.1"/>
    </source>
</evidence>
<reference evidence="3" key="1">
    <citation type="submission" date="2017-02" db="UniProtKB">
        <authorList>
            <consortium name="WormBaseParasite"/>
        </authorList>
    </citation>
    <scope>IDENTIFICATION</scope>
</reference>